<organism evidence="2 3">
    <name type="scientific">Porites lobata</name>
    <dbReference type="NCBI Taxonomy" id="104759"/>
    <lineage>
        <taxon>Eukaryota</taxon>
        <taxon>Metazoa</taxon>
        <taxon>Cnidaria</taxon>
        <taxon>Anthozoa</taxon>
        <taxon>Hexacorallia</taxon>
        <taxon>Scleractinia</taxon>
        <taxon>Fungiina</taxon>
        <taxon>Poritidae</taxon>
        <taxon>Porites</taxon>
    </lineage>
</organism>
<feature type="transmembrane region" description="Helical" evidence="1">
    <location>
        <begin position="52"/>
        <end position="70"/>
    </location>
</feature>
<reference evidence="2 3" key="1">
    <citation type="submission" date="2022-05" db="EMBL/GenBank/DDBJ databases">
        <authorList>
            <consortium name="Genoscope - CEA"/>
            <person name="William W."/>
        </authorList>
    </citation>
    <scope>NUCLEOTIDE SEQUENCE [LARGE SCALE GENOMIC DNA]</scope>
</reference>
<evidence type="ECO:0000313" key="2">
    <source>
        <dbReference type="EMBL" id="CAH3145615.1"/>
    </source>
</evidence>
<accession>A0ABN8PNZ8</accession>
<evidence type="ECO:0000313" key="3">
    <source>
        <dbReference type="Proteomes" id="UP001159405"/>
    </source>
</evidence>
<proteinExistence type="predicted"/>
<dbReference type="Proteomes" id="UP001159405">
    <property type="component" value="Unassembled WGS sequence"/>
</dbReference>
<name>A0ABN8PNZ8_9CNID</name>
<keyword evidence="1" id="KW-1133">Transmembrane helix</keyword>
<keyword evidence="3" id="KW-1185">Reference proteome</keyword>
<evidence type="ECO:0000256" key="1">
    <source>
        <dbReference type="SAM" id="Phobius"/>
    </source>
</evidence>
<gene>
    <name evidence="2" type="ORF">PLOB_00044611</name>
</gene>
<keyword evidence="1" id="KW-0812">Transmembrane</keyword>
<dbReference type="EMBL" id="CALNXK010000076">
    <property type="protein sequence ID" value="CAH3145615.1"/>
    <property type="molecule type" value="Genomic_DNA"/>
</dbReference>
<keyword evidence="1" id="KW-0472">Membrane</keyword>
<protein>
    <submittedName>
        <fullName evidence="2">Uncharacterized protein</fullName>
    </submittedName>
</protein>
<sequence length="136" mass="15151">MKYGEGNGNVVAMVGDKDGRGYGEDRGGYTQGRVRIVKEMVATKDHDRDADVGMVSEVVLVAIAMVMMVVEEVKEIVVTHMAMAFLVTKICLFIIGPKKREGQLMRIAKSTRNFKSQDMIKKICHKLILVRASFTN</sequence>
<feature type="transmembrane region" description="Helical" evidence="1">
    <location>
        <begin position="76"/>
        <end position="96"/>
    </location>
</feature>
<comment type="caution">
    <text evidence="2">The sequence shown here is derived from an EMBL/GenBank/DDBJ whole genome shotgun (WGS) entry which is preliminary data.</text>
</comment>